<evidence type="ECO:0000313" key="5">
    <source>
        <dbReference type="Proteomes" id="UP001054252"/>
    </source>
</evidence>
<dbReference type="PROSITE" id="PS50102">
    <property type="entry name" value="RRM"/>
    <property type="match status" value="1"/>
</dbReference>
<dbReference type="SUPFAM" id="SSF54928">
    <property type="entry name" value="RNA-binding domain, RBD"/>
    <property type="match status" value="1"/>
</dbReference>
<evidence type="ECO:0000256" key="2">
    <source>
        <dbReference type="SAM" id="MobiDB-lite"/>
    </source>
</evidence>
<feature type="compositionally biased region" description="Basic residues" evidence="2">
    <location>
        <begin position="1"/>
        <end position="14"/>
    </location>
</feature>
<evidence type="ECO:0000313" key="4">
    <source>
        <dbReference type="EMBL" id="GKU99343.1"/>
    </source>
</evidence>
<evidence type="ECO:0000259" key="3">
    <source>
        <dbReference type="PROSITE" id="PS50102"/>
    </source>
</evidence>
<organism evidence="4 5">
    <name type="scientific">Rubroshorea leprosula</name>
    <dbReference type="NCBI Taxonomy" id="152421"/>
    <lineage>
        <taxon>Eukaryota</taxon>
        <taxon>Viridiplantae</taxon>
        <taxon>Streptophyta</taxon>
        <taxon>Embryophyta</taxon>
        <taxon>Tracheophyta</taxon>
        <taxon>Spermatophyta</taxon>
        <taxon>Magnoliopsida</taxon>
        <taxon>eudicotyledons</taxon>
        <taxon>Gunneridae</taxon>
        <taxon>Pentapetalae</taxon>
        <taxon>rosids</taxon>
        <taxon>malvids</taxon>
        <taxon>Malvales</taxon>
        <taxon>Dipterocarpaceae</taxon>
        <taxon>Rubroshorea</taxon>
    </lineage>
</organism>
<dbReference type="InterPro" id="IPR035979">
    <property type="entry name" value="RBD_domain_sf"/>
</dbReference>
<feature type="region of interest" description="Disordered" evidence="2">
    <location>
        <begin position="1"/>
        <end position="24"/>
    </location>
</feature>
<dbReference type="AlphaFoldDB" id="A0AAV5IHG5"/>
<gene>
    <name evidence="4" type="ORF">SLEP1_g12206</name>
</gene>
<keyword evidence="1" id="KW-0694">RNA-binding</keyword>
<dbReference type="Proteomes" id="UP001054252">
    <property type="component" value="Unassembled WGS sequence"/>
</dbReference>
<reference evidence="4 5" key="1">
    <citation type="journal article" date="2021" name="Commun. Biol.">
        <title>The genome of Shorea leprosula (Dipterocarpaceae) highlights the ecological relevance of drought in aseasonal tropical rainforests.</title>
        <authorList>
            <person name="Ng K.K.S."/>
            <person name="Kobayashi M.J."/>
            <person name="Fawcett J.A."/>
            <person name="Hatakeyama M."/>
            <person name="Paape T."/>
            <person name="Ng C.H."/>
            <person name="Ang C.C."/>
            <person name="Tnah L.H."/>
            <person name="Lee C.T."/>
            <person name="Nishiyama T."/>
            <person name="Sese J."/>
            <person name="O'Brien M.J."/>
            <person name="Copetti D."/>
            <person name="Mohd Noor M.I."/>
            <person name="Ong R.C."/>
            <person name="Putra M."/>
            <person name="Sireger I.Z."/>
            <person name="Indrioko S."/>
            <person name="Kosugi Y."/>
            <person name="Izuno A."/>
            <person name="Isagi Y."/>
            <person name="Lee S.L."/>
            <person name="Shimizu K.K."/>
        </authorList>
    </citation>
    <scope>NUCLEOTIDE SEQUENCE [LARGE SCALE GENOMIC DNA]</scope>
    <source>
        <strain evidence="4">214</strain>
    </source>
</reference>
<dbReference type="GO" id="GO:0003723">
    <property type="term" value="F:RNA binding"/>
    <property type="evidence" value="ECO:0007669"/>
    <property type="project" value="UniProtKB-UniRule"/>
</dbReference>
<comment type="caution">
    <text evidence="4">The sequence shown here is derived from an EMBL/GenBank/DDBJ whole genome shotgun (WGS) entry which is preliminary data.</text>
</comment>
<name>A0AAV5IHG5_9ROSI</name>
<dbReference type="SMART" id="SM00360">
    <property type="entry name" value="RRM"/>
    <property type="match status" value="1"/>
</dbReference>
<dbReference type="InterPro" id="IPR000504">
    <property type="entry name" value="RRM_dom"/>
</dbReference>
<dbReference type="Pfam" id="PF00076">
    <property type="entry name" value="RRM_1"/>
    <property type="match status" value="1"/>
</dbReference>
<dbReference type="EMBL" id="BPVZ01000014">
    <property type="protein sequence ID" value="GKU99343.1"/>
    <property type="molecule type" value="Genomic_DNA"/>
</dbReference>
<feature type="compositionally biased region" description="Basic and acidic residues" evidence="2">
    <location>
        <begin position="133"/>
        <end position="144"/>
    </location>
</feature>
<dbReference type="InterPro" id="IPR012677">
    <property type="entry name" value="Nucleotide-bd_a/b_plait_sf"/>
</dbReference>
<keyword evidence="5" id="KW-1185">Reference proteome</keyword>
<accession>A0AAV5IHG5</accession>
<sequence length="369" mass="41727">MARERQHRKTRRYQQRVPVATGQGDRGRFSLARKQRQRFNGFANFSVDLLMNSWSFHFSNFPEERNSGMLWGLFTRYGKLLDVHISKKRDSSGGKYGFVRFLNVTSTSALEERLNRVWIDNFHLRALFNPEQEKRAESGKERGKMKWVAKGSAPANRESGGEVGKAEGKHRGIVGVHKTFLEVLKGDPHKQVEQKRESVNSCGGVSSEGVFGDCVKGSKVIECTVEEKEYDWLNACAIGYVTSLEVISSLQVFEMEGIFNIVVVPMGGCMVLLRGDNTAQMKELVVLKVNGQPFQIYVSEENWRADPEWWMCGKSTEAADGEGEDLSFSNGSSNVERHYVEEDEEVGWSESLEAVEEMGMNFPLPETIK</sequence>
<proteinExistence type="predicted"/>
<dbReference type="CDD" id="cd00590">
    <property type="entry name" value="RRM_SF"/>
    <property type="match status" value="1"/>
</dbReference>
<feature type="domain" description="RRM" evidence="3">
    <location>
        <begin position="54"/>
        <end position="131"/>
    </location>
</feature>
<protein>
    <recommendedName>
        <fullName evidence="3">RRM domain-containing protein</fullName>
    </recommendedName>
</protein>
<evidence type="ECO:0000256" key="1">
    <source>
        <dbReference type="PROSITE-ProRule" id="PRU00176"/>
    </source>
</evidence>
<feature type="region of interest" description="Disordered" evidence="2">
    <location>
        <begin position="133"/>
        <end position="166"/>
    </location>
</feature>
<dbReference type="Gene3D" id="3.30.70.330">
    <property type="match status" value="1"/>
</dbReference>